<sequence length="232" mass="26794">MIRKEISKENNYDILDKDYDIDKYDLDGGLSNKEMIELKGKIEEEIKFSLNEMKVKYKCDMESKMIDEEGFPRGDIDIYEVILIRKKVNYLQNDLRKLMGKIEAGLVQYFSSIKEIDEDVNHEDGKDGAPFLKVIEVLTGSPGSKSGLIKEDKIIRIDQEFDFNTFDKTKVGFKQLNEYLQGKEGKKVELIVLREKSESESDKDKLSRITLELVPSYEWEGQGLLGCRLVAL</sequence>
<dbReference type="EMBL" id="KV454498">
    <property type="protein sequence ID" value="ODV57927.1"/>
    <property type="molecule type" value="Genomic_DNA"/>
</dbReference>
<dbReference type="GO" id="GO:0005737">
    <property type="term" value="C:cytoplasm"/>
    <property type="evidence" value="ECO:0007669"/>
    <property type="project" value="TreeGrafter"/>
</dbReference>
<dbReference type="SUPFAM" id="SSF50156">
    <property type="entry name" value="PDZ domain-like"/>
    <property type="match status" value="1"/>
</dbReference>
<accession>A0A1D2V8U3</accession>
<dbReference type="OrthoDB" id="72325at2759"/>
<keyword evidence="4" id="KW-1185">Reference proteome</keyword>
<dbReference type="GO" id="GO:0070682">
    <property type="term" value="P:proteasome regulatory particle assembly"/>
    <property type="evidence" value="ECO:0007669"/>
    <property type="project" value="InterPro"/>
</dbReference>
<dbReference type="GO" id="GO:0005634">
    <property type="term" value="C:nucleus"/>
    <property type="evidence" value="ECO:0007669"/>
    <property type="project" value="TreeGrafter"/>
</dbReference>
<organism evidence="3 4">
    <name type="scientific">Ascoidea rubescens DSM 1968</name>
    <dbReference type="NCBI Taxonomy" id="1344418"/>
    <lineage>
        <taxon>Eukaryota</taxon>
        <taxon>Fungi</taxon>
        <taxon>Dikarya</taxon>
        <taxon>Ascomycota</taxon>
        <taxon>Saccharomycotina</taxon>
        <taxon>Saccharomycetes</taxon>
        <taxon>Ascoideaceae</taxon>
        <taxon>Ascoidea</taxon>
    </lineage>
</organism>
<name>A0A1D2V8U3_9ASCO</name>
<feature type="domain" description="Nas2 N-terminal" evidence="2">
    <location>
        <begin position="33"/>
        <end position="111"/>
    </location>
</feature>
<dbReference type="InterPro" id="IPR040815">
    <property type="entry name" value="Nas2_N"/>
</dbReference>
<dbReference type="PANTHER" id="PTHR12651:SF1">
    <property type="entry name" value="26S PROTEASOME NON-ATPASE REGULATORY SUBUNIT 9"/>
    <property type="match status" value="1"/>
</dbReference>
<dbReference type="RefSeq" id="XP_020044234.1">
    <property type="nucleotide sequence ID" value="XM_020191004.1"/>
</dbReference>
<dbReference type="Gene3D" id="6.10.140.1710">
    <property type="match status" value="1"/>
</dbReference>
<dbReference type="InterPro" id="IPR036034">
    <property type="entry name" value="PDZ_sf"/>
</dbReference>
<evidence type="ECO:0000313" key="4">
    <source>
        <dbReference type="Proteomes" id="UP000095038"/>
    </source>
</evidence>
<dbReference type="InterPro" id="IPR035269">
    <property type="entry name" value="PSMD9"/>
</dbReference>
<dbReference type="InParanoid" id="A0A1D2V8U3"/>
<gene>
    <name evidence="3" type="ORF">ASCRUDRAFT_40197</name>
</gene>
<dbReference type="GeneID" id="30964640"/>
<dbReference type="AlphaFoldDB" id="A0A1D2V8U3"/>
<dbReference type="FunCoup" id="A0A1D2V8U3">
    <property type="interactions" value="1106"/>
</dbReference>
<proteinExistence type="predicted"/>
<dbReference type="Gene3D" id="2.30.42.10">
    <property type="match status" value="1"/>
</dbReference>
<evidence type="ECO:0000259" key="2">
    <source>
        <dbReference type="Pfam" id="PF18265"/>
    </source>
</evidence>
<protein>
    <recommendedName>
        <fullName evidence="2">Nas2 N-terminal domain-containing protein</fullName>
    </recommendedName>
</protein>
<reference evidence="4" key="1">
    <citation type="submission" date="2016-05" db="EMBL/GenBank/DDBJ databases">
        <title>Comparative genomics of biotechnologically important yeasts.</title>
        <authorList>
            <consortium name="DOE Joint Genome Institute"/>
            <person name="Riley R."/>
            <person name="Haridas S."/>
            <person name="Wolfe K.H."/>
            <person name="Lopes M.R."/>
            <person name="Hittinger C.T."/>
            <person name="Goker M."/>
            <person name="Salamov A."/>
            <person name="Wisecaver J."/>
            <person name="Long T.M."/>
            <person name="Aerts A.L."/>
            <person name="Barry K."/>
            <person name="Choi C."/>
            <person name="Clum A."/>
            <person name="Coughlan A.Y."/>
            <person name="Deshpande S."/>
            <person name="Douglass A.P."/>
            <person name="Hanson S.J."/>
            <person name="Klenk H.-P."/>
            <person name="Labutti K."/>
            <person name="Lapidus A."/>
            <person name="Lindquist E."/>
            <person name="Lipzen A."/>
            <person name="Meier-Kolthoff J.P."/>
            <person name="Ohm R.A."/>
            <person name="Otillar R.P."/>
            <person name="Pangilinan J."/>
            <person name="Peng Y."/>
            <person name="Rokas A."/>
            <person name="Rosa C.A."/>
            <person name="Scheuner C."/>
            <person name="Sibirny A.A."/>
            <person name="Slot J.C."/>
            <person name="Stielow J.B."/>
            <person name="Sun H."/>
            <person name="Kurtzman C.P."/>
            <person name="Blackwell M."/>
            <person name="Grigoriev I.V."/>
            <person name="Jeffries T.W."/>
        </authorList>
    </citation>
    <scope>NUCLEOTIDE SEQUENCE [LARGE SCALE GENOMIC DNA]</scope>
    <source>
        <strain evidence="4">DSM 1968</strain>
    </source>
</reference>
<evidence type="ECO:0000256" key="1">
    <source>
        <dbReference type="ARBA" id="ARBA00023186"/>
    </source>
</evidence>
<dbReference type="PANTHER" id="PTHR12651">
    <property type="entry name" value="26S PROTEASOME NON-ATPASE REGULATORY SUBUNIT 9"/>
    <property type="match status" value="1"/>
</dbReference>
<dbReference type="Proteomes" id="UP000095038">
    <property type="component" value="Unassembled WGS sequence"/>
</dbReference>
<dbReference type="STRING" id="1344418.A0A1D2V8U3"/>
<dbReference type="Pfam" id="PF18265">
    <property type="entry name" value="Nas2_N"/>
    <property type="match status" value="1"/>
</dbReference>
<evidence type="ECO:0000313" key="3">
    <source>
        <dbReference type="EMBL" id="ODV57927.1"/>
    </source>
</evidence>
<keyword evidence="1" id="KW-0143">Chaperone</keyword>